<evidence type="ECO:0000313" key="2">
    <source>
        <dbReference type="Proteomes" id="UP001579974"/>
    </source>
</evidence>
<evidence type="ECO:0008006" key="3">
    <source>
        <dbReference type="Google" id="ProtNLM"/>
    </source>
</evidence>
<dbReference type="RefSeq" id="WP_275476623.1">
    <property type="nucleotide sequence ID" value="NZ_CP162940.1"/>
</dbReference>
<comment type="caution">
    <text evidence="1">The sequence shown here is derived from an EMBL/GenBank/DDBJ whole genome shotgun (WGS) entry which is preliminary data.</text>
</comment>
<proteinExistence type="predicted"/>
<organism evidence="1 2">
    <name type="scientific">Alicyclobacillus fastidiosus</name>
    <dbReference type="NCBI Taxonomy" id="392011"/>
    <lineage>
        <taxon>Bacteria</taxon>
        <taxon>Bacillati</taxon>
        <taxon>Bacillota</taxon>
        <taxon>Bacilli</taxon>
        <taxon>Bacillales</taxon>
        <taxon>Alicyclobacillaceae</taxon>
        <taxon>Alicyclobacillus</taxon>
    </lineage>
</organism>
<protein>
    <recommendedName>
        <fullName evidence="3">DUF1292 domain-containing protein</fullName>
    </recommendedName>
</protein>
<gene>
    <name evidence="1" type="ORF">KKP3000_004674</name>
</gene>
<name>A0ABV5AFY5_9BACL</name>
<sequence>MNDLDWDAVGRSDVVVDEASDESGRTVSLASVDIDLLKFERDDDGELVVTEGEVGLDDLRTVVTVRGWVNEDQELDIEIFYHEEDETWVDENEDIQEEIQGAVQDLTHHFLGETQ</sequence>
<dbReference type="EMBL" id="JBDXSU010000009">
    <property type="protein sequence ID" value="MFB5191170.1"/>
    <property type="molecule type" value="Genomic_DNA"/>
</dbReference>
<evidence type="ECO:0000313" key="1">
    <source>
        <dbReference type="EMBL" id="MFB5191170.1"/>
    </source>
</evidence>
<reference evidence="1 2" key="1">
    <citation type="journal article" date="2024" name="Int. J. Mol. Sci.">
        <title>Exploration of Alicyclobacillus spp. Genome in Search of Antibiotic Resistance.</title>
        <authorList>
            <person name="Bucka-Kolendo J."/>
            <person name="Kiousi D.E."/>
            <person name="Dekowska A."/>
            <person name="Mikolajczuk-Szczyrba A."/>
            <person name="Karadedos D.M."/>
            <person name="Michael P."/>
            <person name="Galanis A."/>
            <person name="Sokolowska B."/>
        </authorList>
    </citation>
    <scope>NUCLEOTIDE SEQUENCE [LARGE SCALE GENOMIC DNA]</scope>
    <source>
        <strain evidence="1 2">KKP 3000</strain>
    </source>
</reference>
<keyword evidence="2" id="KW-1185">Reference proteome</keyword>
<dbReference type="Proteomes" id="UP001579974">
    <property type="component" value="Unassembled WGS sequence"/>
</dbReference>
<accession>A0ABV5AFY5</accession>